<organism evidence="1 2">
    <name type="scientific">Undibacterium pigrum</name>
    <dbReference type="NCBI Taxonomy" id="401470"/>
    <lineage>
        <taxon>Bacteria</taxon>
        <taxon>Pseudomonadati</taxon>
        <taxon>Pseudomonadota</taxon>
        <taxon>Betaproteobacteria</taxon>
        <taxon>Burkholderiales</taxon>
        <taxon>Oxalobacteraceae</taxon>
        <taxon>Undibacterium</taxon>
    </lineage>
</organism>
<evidence type="ECO:0000313" key="2">
    <source>
        <dbReference type="Proteomes" id="UP000247792"/>
    </source>
</evidence>
<sequence>MIGSNTSLLRLTFYSSDISLGYCLFQSEGSLSVNQHFPEE</sequence>
<dbReference type="Proteomes" id="UP000247792">
    <property type="component" value="Unassembled WGS sequence"/>
</dbReference>
<proteinExistence type="predicted"/>
<dbReference type="EMBL" id="QJKB01000004">
    <property type="protein sequence ID" value="PXX43121.1"/>
    <property type="molecule type" value="Genomic_DNA"/>
</dbReference>
<name>A0A318J8P8_9BURK</name>
<protein>
    <submittedName>
        <fullName evidence="1">Uncharacterized protein</fullName>
    </submittedName>
</protein>
<comment type="caution">
    <text evidence="1">The sequence shown here is derived from an EMBL/GenBank/DDBJ whole genome shotgun (WGS) entry which is preliminary data.</text>
</comment>
<evidence type="ECO:0000313" key="1">
    <source>
        <dbReference type="EMBL" id="PXX43121.1"/>
    </source>
</evidence>
<keyword evidence="2" id="KW-1185">Reference proteome</keyword>
<accession>A0A318J8P8</accession>
<dbReference type="AlphaFoldDB" id="A0A318J8P8"/>
<gene>
    <name evidence="1" type="ORF">DFR42_104122</name>
</gene>
<reference evidence="1 2" key="1">
    <citation type="submission" date="2018-05" db="EMBL/GenBank/DDBJ databases">
        <title>Genomic Encyclopedia of Type Strains, Phase IV (KMG-IV): sequencing the most valuable type-strain genomes for metagenomic binning, comparative biology and taxonomic classification.</title>
        <authorList>
            <person name="Goeker M."/>
        </authorList>
    </citation>
    <scope>NUCLEOTIDE SEQUENCE [LARGE SCALE GENOMIC DNA]</scope>
    <source>
        <strain evidence="1 2">DSM 19792</strain>
    </source>
</reference>